<dbReference type="EMBL" id="BTSX01000004">
    <property type="protein sequence ID" value="GMS97761.1"/>
    <property type="molecule type" value="Genomic_DNA"/>
</dbReference>
<feature type="chain" id="PRO_5043887725" description="DUF7741 domain-containing protein" evidence="2">
    <location>
        <begin position="18"/>
        <end position="286"/>
    </location>
</feature>
<protein>
    <recommendedName>
        <fullName evidence="3">DUF7741 domain-containing protein</fullName>
    </recommendedName>
</protein>
<keyword evidence="2" id="KW-0732">Signal</keyword>
<evidence type="ECO:0000256" key="1">
    <source>
        <dbReference type="SAM" id="MobiDB-lite"/>
    </source>
</evidence>
<keyword evidence="5" id="KW-1185">Reference proteome</keyword>
<dbReference type="Proteomes" id="UP001432027">
    <property type="component" value="Unassembled WGS sequence"/>
</dbReference>
<dbReference type="AlphaFoldDB" id="A0AAV5TU09"/>
<feature type="domain" description="DUF7741" evidence="3">
    <location>
        <begin position="122"/>
        <end position="198"/>
    </location>
</feature>
<evidence type="ECO:0000259" key="3">
    <source>
        <dbReference type="Pfam" id="PF24888"/>
    </source>
</evidence>
<feature type="non-terminal residue" evidence="4">
    <location>
        <position position="1"/>
    </location>
</feature>
<dbReference type="InterPro" id="IPR056643">
    <property type="entry name" value="DUF7741"/>
</dbReference>
<proteinExistence type="predicted"/>
<reference evidence="4" key="1">
    <citation type="submission" date="2023-10" db="EMBL/GenBank/DDBJ databases">
        <title>Genome assembly of Pristionchus species.</title>
        <authorList>
            <person name="Yoshida K."/>
            <person name="Sommer R.J."/>
        </authorList>
    </citation>
    <scope>NUCLEOTIDE SEQUENCE</scope>
    <source>
        <strain evidence="4">RS0144</strain>
    </source>
</reference>
<feature type="signal peptide" evidence="2">
    <location>
        <begin position="1"/>
        <end position="17"/>
    </location>
</feature>
<evidence type="ECO:0000256" key="2">
    <source>
        <dbReference type="SAM" id="SignalP"/>
    </source>
</evidence>
<name>A0AAV5TU09_9BILA</name>
<evidence type="ECO:0000313" key="5">
    <source>
        <dbReference type="Proteomes" id="UP001432027"/>
    </source>
</evidence>
<accession>A0AAV5TU09</accession>
<comment type="caution">
    <text evidence="4">The sequence shown here is derived from an EMBL/GenBank/DDBJ whole genome shotgun (WGS) entry which is preliminary data.</text>
</comment>
<feature type="compositionally biased region" description="Low complexity" evidence="1">
    <location>
        <begin position="210"/>
        <end position="227"/>
    </location>
</feature>
<gene>
    <name evidence="4" type="ORF">PENTCL1PPCAC_19936</name>
</gene>
<organism evidence="4 5">
    <name type="scientific">Pristionchus entomophagus</name>
    <dbReference type="NCBI Taxonomy" id="358040"/>
    <lineage>
        <taxon>Eukaryota</taxon>
        <taxon>Metazoa</taxon>
        <taxon>Ecdysozoa</taxon>
        <taxon>Nematoda</taxon>
        <taxon>Chromadorea</taxon>
        <taxon>Rhabditida</taxon>
        <taxon>Rhabditina</taxon>
        <taxon>Diplogasteromorpha</taxon>
        <taxon>Diplogasteroidea</taxon>
        <taxon>Neodiplogasteridae</taxon>
        <taxon>Pristionchus</taxon>
    </lineage>
</organism>
<evidence type="ECO:0000313" key="4">
    <source>
        <dbReference type="EMBL" id="GMS97761.1"/>
    </source>
</evidence>
<feature type="region of interest" description="Disordered" evidence="1">
    <location>
        <begin position="210"/>
        <end position="240"/>
    </location>
</feature>
<sequence>QVLGIIILNLLCQTAQSSVICYSCYGKSRTEGATCSYDKLTVCDTSCGFTVSANGSWSTGCSTSAQPSTTPQICTFAATTRTTTCLCGADFCNDFDTTVDDLLDVWNKDGVTIPMMFPSSMTLECFECGQVNITGVGIVVLPCDAAHTCHGDYCVTKRGENPHSYCGTAWDGTPNVSCTKMPNQPEICICTESFCNPVLDPVQEPVTTTTLAAAPPTTTPAATTAAPSGDTTSHPKCKNGAFTPNTQAVTMGEKLKNIISNAFNAVNIGWFKKGIDDHICNYSSPT</sequence>
<dbReference type="Pfam" id="PF24888">
    <property type="entry name" value="DUF7741"/>
    <property type="match status" value="1"/>
</dbReference>